<keyword evidence="3" id="KW-0732">Signal</keyword>
<dbReference type="PROSITE" id="PS00198">
    <property type="entry name" value="4FE4S_FER_1"/>
    <property type="match status" value="1"/>
</dbReference>
<comment type="subcellular location">
    <subcellularLocation>
        <location evidence="1">Cell envelope</location>
    </subcellularLocation>
</comment>
<keyword evidence="5" id="KW-0411">Iron-sulfur</keyword>
<evidence type="ECO:0000313" key="8">
    <source>
        <dbReference type="EMBL" id="WWX26056.1"/>
    </source>
</evidence>
<dbReference type="EMBL" id="CP146612">
    <property type="protein sequence ID" value="WWX26056.1"/>
    <property type="molecule type" value="Genomic_DNA"/>
</dbReference>
<gene>
    <name evidence="8" type="ORF">V8247_03570</name>
</gene>
<evidence type="ECO:0000313" key="9">
    <source>
        <dbReference type="Proteomes" id="UP001375370"/>
    </source>
</evidence>
<protein>
    <submittedName>
        <fullName evidence="8">Reductive dehalogenase</fullName>
    </submittedName>
</protein>
<dbReference type="Proteomes" id="UP001375370">
    <property type="component" value="Chromosome"/>
</dbReference>
<organism evidence="8 9">
    <name type="scientific">Candidatus Dehalogenimonas loeffleri</name>
    <dbReference type="NCBI Taxonomy" id="3127115"/>
    <lineage>
        <taxon>Bacteria</taxon>
        <taxon>Bacillati</taxon>
        <taxon>Chloroflexota</taxon>
        <taxon>Dehalococcoidia</taxon>
        <taxon>Dehalococcoidales</taxon>
        <taxon>Dehalococcoidaceae</taxon>
        <taxon>Dehalogenimonas</taxon>
    </lineage>
</organism>
<name>A0ABZ2JAB1_9CHLR</name>
<dbReference type="Pfam" id="PF13486">
    <property type="entry name" value="Dehalogenase"/>
    <property type="match status" value="1"/>
</dbReference>
<proteinExistence type="predicted"/>
<evidence type="ECO:0000259" key="7">
    <source>
        <dbReference type="PROSITE" id="PS51379"/>
    </source>
</evidence>
<dbReference type="RefSeq" id="WP_338738839.1">
    <property type="nucleotide sequence ID" value="NZ_CP146612.1"/>
</dbReference>
<evidence type="ECO:0000256" key="1">
    <source>
        <dbReference type="ARBA" id="ARBA00004196"/>
    </source>
</evidence>
<evidence type="ECO:0000256" key="6">
    <source>
        <dbReference type="ARBA" id="ARBA00023136"/>
    </source>
</evidence>
<dbReference type="InterPro" id="IPR017900">
    <property type="entry name" value="4Fe4S_Fe_S_CS"/>
</dbReference>
<reference evidence="8 9" key="1">
    <citation type="submission" date="2024-03" db="EMBL/GenBank/DDBJ databases">
        <title>A Dehalogenimonas Isolated from Estuarine Sediments Dihaloeliminates Chlorinated Alkanes.</title>
        <authorList>
            <person name="Yang Y."/>
            <person name="Wang H."/>
        </authorList>
    </citation>
    <scope>NUCLEOTIDE SEQUENCE [LARGE SCALE GENOMIC DNA]</scope>
    <source>
        <strain evidence="8 9">W</strain>
    </source>
</reference>
<dbReference type="Pfam" id="PF13484">
    <property type="entry name" value="Fer4_16"/>
    <property type="match status" value="1"/>
</dbReference>
<feature type="domain" description="4Fe-4S ferredoxin-type" evidence="7">
    <location>
        <begin position="315"/>
        <end position="345"/>
    </location>
</feature>
<dbReference type="InterPro" id="IPR012832">
    <property type="entry name" value="RDH"/>
</dbReference>
<keyword evidence="2" id="KW-0479">Metal-binding</keyword>
<keyword evidence="6" id="KW-0472">Membrane</keyword>
<dbReference type="NCBIfam" id="TIGR02486">
    <property type="entry name" value="RDH"/>
    <property type="match status" value="1"/>
</dbReference>
<evidence type="ECO:0000256" key="3">
    <source>
        <dbReference type="ARBA" id="ARBA00022729"/>
    </source>
</evidence>
<dbReference type="PANTHER" id="PTHR42827">
    <property type="entry name" value="IRON-SULFUR CLUSTER-BINDING PROTEIN-RELATED"/>
    <property type="match status" value="1"/>
</dbReference>
<accession>A0ABZ2JAB1</accession>
<keyword evidence="9" id="KW-1185">Reference proteome</keyword>
<dbReference type="Gene3D" id="3.30.70.20">
    <property type="match status" value="1"/>
</dbReference>
<dbReference type="SUPFAM" id="SSF54862">
    <property type="entry name" value="4Fe-4S ferredoxins"/>
    <property type="match status" value="1"/>
</dbReference>
<evidence type="ECO:0000256" key="2">
    <source>
        <dbReference type="ARBA" id="ARBA00022723"/>
    </source>
</evidence>
<dbReference type="PROSITE" id="PS51379">
    <property type="entry name" value="4FE4S_FER_2"/>
    <property type="match status" value="1"/>
</dbReference>
<evidence type="ECO:0000256" key="5">
    <source>
        <dbReference type="ARBA" id="ARBA00023014"/>
    </source>
</evidence>
<keyword evidence="4" id="KW-0408">Iron</keyword>
<dbReference type="PANTHER" id="PTHR42827:SF1">
    <property type="entry name" value="IRON-SULFUR CLUSTER-BINDING PROTEIN"/>
    <property type="match status" value="1"/>
</dbReference>
<evidence type="ECO:0000256" key="4">
    <source>
        <dbReference type="ARBA" id="ARBA00023004"/>
    </source>
</evidence>
<sequence length="463" mass="51498">MRSLGLAGVGLGAAAAAGPIFHDLDEMSGAASGFKNAWWVKDVDKPTTEVDWSQMPYFDNRETMFNNDAFIKVIGFEKLMQVAQLNDTNTKSWIKENKPGATLRDVALNNATGFGFAYGLEGHFVAPPIVSTPEEYGAAKWQGNPEENLRMIQTAARFFGAKDVRVFELDQNTRKTVYSHEADGKAYTFENVDQAEETETKRVIPEKAKYVVMFSILESQEMLKRAPDNINSATTTLAYNQGALVGNRMQQFLRGIGYQGLVEMMSNAIVQCAGGNALSGMAEMGRMSLSTLNPDFGPAMRTYKFLTDLPLAATKPIDAGMFSFCRTCKLCAETCPSGSISSETEPYWEIIGPYNKPGIKNYYYNGATCLTYWFESVFGCGICRASCPFSQKDKASIHDWVVKPIASFTPVFDGFFTNMDKAFGYDPRGADGFSLREERNTWWDIQNAPVYGFDTTRYTQKLE</sequence>
<dbReference type="InterPro" id="IPR017896">
    <property type="entry name" value="4Fe4S_Fe-S-bd"/>
</dbReference>
<dbReference type="InterPro" id="IPR028894">
    <property type="entry name" value="RDH_dom"/>
</dbReference>